<comment type="caution">
    <text evidence="3">The sequence shown here is derived from an EMBL/GenBank/DDBJ whole genome shotgun (WGS) entry which is preliminary data.</text>
</comment>
<dbReference type="OMA" id="FFIVAMP"/>
<dbReference type="EMBL" id="VLTN01000037">
    <property type="protein sequence ID" value="KAA0150091.1"/>
    <property type="molecule type" value="Genomic_DNA"/>
</dbReference>
<evidence type="ECO:0000313" key="4">
    <source>
        <dbReference type="Proteomes" id="UP000323011"/>
    </source>
</evidence>
<reference evidence="3 4" key="1">
    <citation type="submission" date="2019-07" db="EMBL/GenBank/DDBJ databases">
        <title>Genomes of Cafeteria roenbergensis.</title>
        <authorList>
            <person name="Fischer M.G."/>
            <person name="Hackl T."/>
            <person name="Roman M."/>
        </authorList>
    </citation>
    <scope>NUCLEOTIDE SEQUENCE [LARGE SCALE GENOMIC DNA]</scope>
    <source>
        <strain evidence="3 4">BVI</strain>
    </source>
</reference>
<gene>
    <name evidence="3" type="ORF">FNF29_05531</name>
</gene>
<dbReference type="Pfam" id="PF00248">
    <property type="entry name" value="Aldo_ket_red"/>
    <property type="match status" value="1"/>
</dbReference>
<accession>A0A5A8CE53</accession>
<proteinExistence type="predicted"/>
<dbReference type="GO" id="GO:0016491">
    <property type="term" value="F:oxidoreductase activity"/>
    <property type="evidence" value="ECO:0007669"/>
    <property type="project" value="InterPro"/>
</dbReference>
<dbReference type="Proteomes" id="UP000323011">
    <property type="component" value="Unassembled WGS sequence"/>
</dbReference>
<evidence type="ECO:0000256" key="1">
    <source>
        <dbReference type="SAM" id="MobiDB-lite"/>
    </source>
</evidence>
<evidence type="ECO:0000259" key="2">
    <source>
        <dbReference type="Pfam" id="PF00248"/>
    </source>
</evidence>
<name>A0A5A8CE53_CAFRO</name>
<keyword evidence="4" id="KW-1185">Reference proteome</keyword>
<dbReference type="Gene3D" id="3.20.20.100">
    <property type="entry name" value="NADP-dependent oxidoreductase domain"/>
    <property type="match status" value="1"/>
</dbReference>
<dbReference type="AlphaFoldDB" id="A0A5A8CE53"/>
<dbReference type="InterPro" id="IPR023210">
    <property type="entry name" value="NADP_OxRdtase_dom"/>
</dbReference>
<dbReference type="InterPro" id="IPR020471">
    <property type="entry name" value="AKR"/>
</dbReference>
<dbReference type="GO" id="GO:0005829">
    <property type="term" value="C:cytosol"/>
    <property type="evidence" value="ECO:0007669"/>
    <property type="project" value="TreeGrafter"/>
</dbReference>
<dbReference type="PANTHER" id="PTHR42686:SF1">
    <property type="entry name" value="GH17980P-RELATED"/>
    <property type="match status" value="1"/>
</dbReference>
<organism evidence="3 4">
    <name type="scientific">Cafeteria roenbergensis</name>
    <name type="common">Marine flagellate</name>
    <dbReference type="NCBI Taxonomy" id="33653"/>
    <lineage>
        <taxon>Eukaryota</taxon>
        <taxon>Sar</taxon>
        <taxon>Stramenopiles</taxon>
        <taxon>Bigyra</taxon>
        <taxon>Opalozoa</taxon>
        <taxon>Bicosoecida</taxon>
        <taxon>Cafeteriaceae</taxon>
        <taxon>Cafeteria</taxon>
    </lineage>
</organism>
<evidence type="ECO:0000313" key="3">
    <source>
        <dbReference type="EMBL" id="KAA0150091.1"/>
    </source>
</evidence>
<dbReference type="InterPro" id="IPR036812">
    <property type="entry name" value="NAD(P)_OxRdtase_dom_sf"/>
</dbReference>
<dbReference type="SUPFAM" id="SSF51430">
    <property type="entry name" value="NAD(P)-linked oxidoreductase"/>
    <property type="match status" value="1"/>
</dbReference>
<sequence length="351" mass="37273">MGELFRPMPEKEAAKLVRVAHEDLGVTLFDTAPFYGFGASELRLGAGLRGCGIGVGDGTTSFGRERVQISTKVGRVLRPGAKERFMFAGGAEFHETFDYTGAGIDASLEQSRCRLGMSKADFLVIHDLEPERHGDDGGVDRRLDELAGAGAGWSRLEALREQGQVGAVGAGLNRLDMAQRFWDRGIDVDFFLVAGRLTLLENGADEEGVGPAVRAFLEECERRGTALLVGGVFNSGILATGADDPASKFDYAAAPDRVRARVRKLEAVCQAHGAELRTAALQYPHYAHGQAQDPREAGSAAEAQPARGSGTVAAIIPGADDVASLRANAASLAEPLPEALWEDLRGEGLVE</sequence>
<feature type="region of interest" description="Disordered" evidence="1">
    <location>
        <begin position="287"/>
        <end position="306"/>
    </location>
</feature>
<protein>
    <recommendedName>
        <fullName evidence="2">NADP-dependent oxidoreductase domain-containing protein</fullName>
    </recommendedName>
</protein>
<feature type="domain" description="NADP-dependent oxidoreductase" evidence="2">
    <location>
        <begin position="6"/>
        <end position="343"/>
    </location>
</feature>
<dbReference type="PANTHER" id="PTHR42686">
    <property type="entry name" value="GH17980P-RELATED"/>
    <property type="match status" value="1"/>
</dbReference>